<protein>
    <submittedName>
        <fullName evidence="3">PucR family transcriptional regulator</fullName>
    </submittedName>
</protein>
<name>A0ABM8CYS6_9NOCA</name>
<dbReference type="EMBL" id="AP026978">
    <property type="protein sequence ID" value="BDU00174.1"/>
    <property type="molecule type" value="Genomic_DNA"/>
</dbReference>
<sequence length="376" mass="40570">MTAVTQDTRLAHPRLLRELRADLAAISEMITARIEHDEKDYGDAVLAHHELATLVTDSLAALLDAIAGSRYSLEPAHRAGRLKAERGIPLDSLLHAFRVAGMAFWEVIVERARPDDRSALPQLSTRVWATVDEYSVAAADIYRRVAFTGGDHPDQRLLRALLDPDLPPAQREDLGTRMRLPARGTFVILVGDIRLAAAGVTTVRTLLADDRVTLAAAHSPLSLVQALHGAATRAGASRPFTDLVSAPAALDQARLAFRCLSPTDTEIHTYASSPARALIAAQPALAADLFAETLTALDRLHPSDAAALVQTALAWYELGGSTSAVGERLHLHRNTVLHRLKRIERLTGSAFTVPADAALLYLALQARLLRAPGDPC</sequence>
<dbReference type="Gene3D" id="1.10.10.2840">
    <property type="entry name" value="PucR C-terminal helix-turn-helix domain"/>
    <property type="match status" value="1"/>
</dbReference>
<organism evidence="3 4">
    <name type="scientific">Nocardia sputorum</name>
    <dbReference type="NCBI Taxonomy" id="2984338"/>
    <lineage>
        <taxon>Bacteria</taxon>
        <taxon>Bacillati</taxon>
        <taxon>Actinomycetota</taxon>
        <taxon>Actinomycetes</taxon>
        <taxon>Mycobacteriales</taxon>
        <taxon>Nocardiaceae</taxon>
        <taxon>Nocardia</taxon>
    </lineage>
</organism>
<dbReference type="InterPro" id="IPR025736">
    <property type="entry name" value="PucR_C-HTH_dom"/>
</dbReference>
<dbReference type="InterPro" id="IPR051448">
    <property type="entry name" value="CdaR-like_regulators"/>
</dbReference>
<evidence type="ECO:0000259" key="1">
    <source>
        <dbReference type="Pfam" id="PF13556"/>
    </source>
</evidence>
<accession>A0ABM8CYS6</accession>
<keyword evidence="4" id="KW-1185">Reference proteome</keyword>
<evidence type="ECO:0000313" key="4">
    <source>
        <dbReference type="Proteomes" id="UP001317870"/>
    </source>
</evidence>
<evidence type="ECO:0000313" key="3">
    <source>
        <dbReference type="EMBL" id="BDU00174.1"/>
    </source>
</evidence>
<reference evidence="3 4" key="1">
    <citation type="submission" date="2022-11" db="EMBL/GenBank/DDBJ databases">
        <title>Genome Sequencing of Nocardia sp. ON39_IFM12276 and assembly.</title>
        <authorList>
            <person name="Shimojima M."/>
            <person name="Toyokawa M."/>
            <person name="Uesaka K."/>
        </authorList>
    </citation>
    <scope>NUCLEOTIDE SEQUENCE [LARGE SCALE GENOMIC DNA]</scope>
    <source>
        <strain evidence="3 4">IFM 12276</strain>
    </source>
</reference>
<feature type="domain" description="RsbT co-antagonist protein RsbRD N-terminal" evidence="2">
    <location>
        <begin position="25"/>
        <end position="145"/>
    </location>
</feature>
<dbReference type="Pfam" id="PF13556">
    <property type="entry name" value="HTH_30"/>
    <property type="match status" value="1"/>
</dbReference>
<dbReference type="Proteomes" id="UP001317870">
    <property type="component" value="Chromosome"/>
</dbReference>
<dbReference type="InterPro" id="IPR025751">
    <property type="entry name" value="RsbRD_N_dom"/>
</dbReference>
<dbReference type="Pfam" id="PF14361">
    <property type="entry name" value="RsbRD_N"/>
    <property type="match status" value="1"/>
</dbReference>
<evidence type="ECO:0000259" key="2">
    <source>
        <dbReference type="Pfam" id="PF14361"/>
    </source>
</evidence>
<feature type="domain" description="PucR C-terminal helix-turn-helix" evidence="1">
    <location>
        <begin position="308"/>
        <end position="366"/>
    </location>
</feature>
<gene>
    <name evidence="3" type="ORF">IFM12276_32020</name>
</gene>
<dbReference type="PANTHER" id="PTHR33744">
    <property type="entry name" value="CARBOHYDRATE DIACID REGULATOR"/>
    <property type="match status" value="1"/>
</dbReference>
<proteinExistence type="predicted"/>
<dbReference type="InterPro" id="IPR042070">
    <property type="entry name" value="PucR_C-HTH_sf"/>
</dbReference>
<dbReference type="PANTHER" id="PTHR33744:SF1">
    <property type="entry name" value="DNA-BINDING TRANSCRIPTIONAL ACTIVATOR ADER"/>
    <property type="match status" value="1"/>
</dbReference>